<keyword evidence="4 8" id="KW-1133">Transmembrane helix</keyword>
<keyword evidence="2 8" id="KW-0812">Transmembrane</keyword>
<name>A0A4S2LL04_OPIFE</name>
<evidence type="ECO:0000256" key="6">
    <source>
        <dbReference type="ARBA" id="ARBA00040648"/>
    </source>
</evidence>
<evidence type="ECO:0000256" key="5">
    <source>
        <dbReference type="ARBA" id="ARBA00023136"/>
    </source>
</evidence>
<evidence type="ECO:0000256" key="4">
    <source>
        <dbReference type="ARBA" id="ARBA00022989"/>
    </source>
</evidence>
<dbReference type="GO" id="GO:0016020">
    <property type="term" value="C:membrane"/>
    <property type="evidence" value="ECO:0007669"/>
    <property type="project" value="UniProtKB-SubCell"/>
</dbReference>
<dbReference type="Proteomes" id="UP000308267">
    <property type="component" value="Unassembled WGS sequence"/>
</dbReference>
<dbReference type="InterPro" id="IPR006603">
    <property type="entry name" value="PQ-loop_rpt"/>
</dbReference>
<dbReference type="OrthoDB" id="292213at2759"/>
<dbReference type="Gene3D" id="1.20.1280.290">
    <property type="match status" value="2"/>
</dbReference>
<dbReference type="GO" id="GO:0005802">
    <property type="term" value="C:trans-Golgi network"/>
    <property type="evidence" value="ECO:0007669"/>
    <property type="project" value="TreeGrafter"/>
</dbReference>
<gene>
    <name evidence="9" type="ORF">CRM22_008108</name>
</gene>
<feature type="transmembrane region" description="Helical" evidence="8">
    <location>
        <begin position="209"/>
        <end position="231"/>
    </location>
</feature>
<dbReference type="SMART" id="SM00679">
    <property type="entry name" value="CTNS"/>
    <property type="match status" value="2"/>
</dbReference>
<dbReference type="STRING" id="147828.A0A4S2LL04"/>
<evidence type="ECO:0000256" key="3">
    <source>
        <dbReference type="ARBA" id="ARBA00022737"/>
    </source>
</evidence>
<dbReference type="Pfam" id="PF04193">
    <property type="entry name" value="PQ-loop"/>
    <property type="match status" value="2"/>
</dbReference>
<dbReference type="GO" id="GO:0005768">
    <property type="term" value="C:endosome"/>
    <property type="evidence" value="ECO:0007669"/>
    <property type="project" value="TreeGrafter"/>
</dbReference>
<sequence>MKELARYVYILFYIFGGIIPYMPQYMEIRRLHSIKGFSTYVCLTLLIANLLRVCFWFVHPFSTPLLVQSLVMIATMLVMMHLAASVLASYDRDHLSVHKELPVGVNPTIWSSPVMCFWKWTDFTSYLLFTVLFMAVASVTTYLLSSSPVFVQLLGFVALFIEALLGLPQLLQNYRNKSTKGMSLMMVALWTVGDVGKSVFFMLEGAPFVFPLCGWFQVTLDCFIFGQYVYYN</sequence>
<organism evidence="9 10">
    <name type="scientific">Opisthorchis felineus</name>
    <dbReference type="NCBI Taxonomy" id="147828"/>
    <lineage>
        <taxon>Eukaryota</taxon>
        <taxon>Metazoa</taxon>
        <taxon>Spiralia</taxon>
        <taxon>Lophotrochozoa</taxon>
        <taxon>Platyhelminthes</taxon>
        <taxon>Trematoda</taxon>
        <taxon>Digenea</taxon>
        <taxon>Opisthorchiida</taxon>
        <taxon>Opisthorchiata</taxon>
        <taxon>Opisthorchiidae</taxon>
        <taxon>Opisthorchis</taxon>
    </lineage>
</organism>
<evidence type="ECO:0000256" key="7">
    <source>
        <dbReference type="ARBA" id="ARBA00043159"/>
    </source>
</evidence>
<dbReference type="PANTHER" id="PTHR14856:SF9">
    <property type="entry name" value="PQ-LOOP REPEAT-CONTAINING PROTEIN 1"/>
    <property type="match status" value="1"/>
</dbReference>
<comment type="caution">
    <text evidence="9">The sequence shown here is derived from an EMBL/GenBank/DDBJ whole genome shotgun (WGS) entry which is preliminary data.</text>
</comment>
<evidence type="ECO:0000256" key="1">
    <source>
        <dbReference type="ARBA" id="ARBA00004141"/>
    </source>
</evidence>
<comment type="subcellular location">
    <subcellularLocation>
        <location evidence="1">Membrane</location>
        <topology evidence="1">Multi-pass membrane protein</topology>
    </subcellularLocation>
</comment>
<reference evidence="9 10" key="1">
    <citation type="journal article" date="2019" name="BMC Genomics">
        <title>New insights from Opisthorchis felineus genome: update on genomics of the epidemiologically important liver flukes.</title>
        <authorList>
            <person name="Ershov N.I."/>
            <person name="Mordvinov V.A."/>
            <person name="Prokhortchouk E.B."/>
            <person name="Pakharukova M.Y."/>
            <person name="Gunbin K.V."/>
            <person name="Ustyantsev K."/>
            <person name="Genaev M.A."/>
            <person name="Blinov A.G."/>
            <person name="Mazur A."/>
            <person name="Boulygina E."/>
            <person name="Tsygankova S."/>
            <person name="Khrameeva E."/>
            <person name="Chekanov N."/>
            <person name="Fan G."/>
            <person name="Xiao A."/>
            <person name="Zhang H."/>
            <person name="Xu X."/>
            <person name="Yang H."/>
            <person name="Solovyev V."/>
            <person name="Lee S.M."/>
            <person name="Liu X."/>
            <person name="Afonnikov D.A."/>
            <person name="Skryabin K.G."/>
        </authorList>
    </citation>
    <scope>NUCLEOTIDE SEQUENCE [LARGE SCALE GENOMIC DNA]</scope>
    <source>
        <strain evidence="9">AK-0245</strain>
        <tissue evidence="9">Whole organism</tissue>
    </source>
</reference>
<proteinExistence type="predicted"/>
<feature type="transmembrane region" description="Helical" evidence="8">
    <location>
        <begin position="6"/>
        <end position="25"/>
    </location>
</feature>
<dbReference type="FunFam" id="1.20.1280.290:FF:000008">
    <property type="entry name" value="PQ-loop repeat-containing protein 1"/>
    <property type="match status" value="1"/>
</dbReference>
<feature type="transmembrane region" description="Helical" evidence="8">
    <location>
        <begin position="123"/>
        <end position="144"/>
    </location>
</feature>
<evidence type="ECO:0000256" key="2">
    <source>
        <dbReference type="ARBA" id="ARBA00022692"/>
    </source>
</evidence>
<dbReference type="GO" id="GO:0045332">
    <property type="term" value="P:phospholipid translocation"/>
    <property type="evidence" value="ECO:0007669"/>
    <property type="project" value="TreeGrafter"/>
</dbReference>
<evidence type="ECO:0000313" key="10">
    <source>
        <dbReference type="Proteomes" id="UP000308267"/>
    </source>
</evidence>
<keyword evidence="5 8" id="KW-0472">Membrane</keyword>
<dbReference type="AlphaFoldDB" id="A0A4S2LL04"/>
<accession>A0A4S2LL04</accession>
<dbReference type="EMBL" id="SJOL01008063">
    <property type="protein sequence ID" value="TGZ61207.1"/>
    <property type="molecule type" value="Genomic_DNA"/>
</dbReference>
<keyword evidence="3" id="KW-0677">Repeat</keyword>
<dbReference type="GO" id="GO:0042147">
    <property type="term" value="P:retrograde transport, endosome to Golgi"/>
    <property type="evidence" value="ECO:0007669"/>
    <property type="project" value="TreeGrafter"/>
</dbReference>
<dbReference type="GO" id="GO:0005829">
    <property type="term" value="C:cytosol"/>
    <property type="evidence" value="ECO:0007669"/>
    <property type="project" value="GOC"/>
</dbReference>
<feature type="transmembrane region" description="Helical" evidence="8">
    <location>
        <begin position="150"/>
        <end position="171"/>
    </location>
</feature>
<feature type="transmembrane region" description="Helical" evidence="8">
    <location>
        <begin position="183"/>
        <end position="203"/>
    </location>
</feature>
<dbReference type="FunFam" id="1.20.1280.290:FF:000005">
    <property type="entry name" value="PQ-loop repeat-containing protein 1"/>
    <property type="match status" value="1"/>
</dbReference>
<dbReference type="PANTHER" id="PTHR14856">
    <property type="entry name" value="PQ-LOOP REPEAT-CONTAINING PROTEIN 1-LIKE PROTEIN"/>
    <property type="match status" value="1"/>
</dbReference>
<dbReference type="InterPro" id="IPR052241">
    <property type="entry name" value="SLC66/Scramblase_ANY1"/>
</dbReference>
<keyword evidence="10" id="KW-1185">Reference proteome</keyword>
<evidence type="ECO:0000313" key="9">
    <source>
        <dbReference type="EMBL" id="TGZ61207.1"/>
    </source>
</evidence>
<protein>
    <recommendedName>
        <fullName evidence="6">Solute carrier family 66 member 2</fullName>
    </recommendedName>
    <alternativeName>
        <fullName evidence="7">PQ-loop repeat-containing protein 1</fullName>
    </alternativeName>
</protein>
<feature type="transmembrane region" description="Helical" evidence="8">
    <location>
        <begin position="70"/>
        <end position="90"/>
    </location>
</feature>
<evidence type="ECO:0000256" key="8">
    <source>
        <dbReference type="SAM" id="Phobius"/>
    </source>
</evidence>
<feature type="transmembrane region" description="Helical" evidence="8">
    <location>
        <begin position="37"/>
        <end position="58"/>
    </location>
</feature>